<reference evidence="5 6" key="1">
    <citation type="submission" date="2021-04" db="EMBL/GenBank/DDBJ databases">
        <authorList>
            <person name="Ivanova A."/>
        </authorList>
    </citation>
    <scope>NUCLEOTIDE SEQUENCE [LARGE SCALE GENOMIC DNA]</scope>
    <source>
        <strain evidence="5 6">G18</strain>
    </source>
</reference>
<organism evidence="5 6">
    <name type="scientific">Gemmata palustris</name>
    <dbReference type="NCBI Taxonomy" id="2822762"/>
    <lineage>
        <taxon>Bacteria</taxon>
        <taxon>Pseudomonadati</taxon>
        <taxon>Planctomycetota</taxon>
        <taxon>Planctomycetia</taxon>
        <taxon>Gemmatales</taxon>
        <taxon>Gemmataceae</taxon>
        <taxon>Gemmata</taxon>
    </lineage>
</organism>
<feature type="domain" description="DUF1549" evidence="3">
    <location>
        <begin position="53"/>
        <end position="233"/>
    </location>
</feature>
<dbReference type="Pfam" id="PF07583">
    <property type="entry name" value="PSCyt2"/>
    <property type="match status" value="1"/>
</dbReference>
<dbReference type="EMBL" id="JAGKQQ010000001">
    <property type="protein sequence ID" value="MBP3957315.1"/>
    <property type="molecule type" value="Genomic_DNA"/>
</dbReference>
<protein>
    <submittedName>
        <fullName evidence="5">DUF1549 domain-containing protein</fullName>
    </submittedName>
</protein>
<dbReference type="PANTHER" id="PTHR35889">
    <property type="entry name" value="CYCLOINULO-OLIGOSACCHARIDE FRUCTANOTRANSFERASE-RELATED"/>
    <property type="match status" value="1"/>
</dbReference>
<feature type="compositionally biased region" description="Basic and acidic residues" evidence="1">
    <location>
        <begin position="283"/>
        <end position="294"/>
    </location>
</feature>
<comment type="caution">
    <text evidence="5">The sequence shown here is derived from an EMBL/GenBank/DDBJ whole genome shotgun (WGS) entry which is preliminary data.</text>
</comment>
<proteinExistence type="predicted"/>
<gene>
    <name evidence="5" type="ORF">J8F10_18885</name>
</gene>
<sequence>MRLRLLLAAVCVLVPVATEAADRAPAPRVVEPAPVPAPRALVASGLLPVEQVIDQFVDAAIAEAGIATAEQADDATIIRRLTLDLVGRIPTTGEVDAYVKSTDPNKRAKLVDRLIAAPGFVRHQAALFDVMLNPDGERRGGALRAYLADALKENKPWDRIFREVMLPNEADPKLKGAAEFIRGRVADADKLTADVSVAFFGVNVSCAQCHNHPHVEDWTQDHFYGMKAFLARTFDNGGFLGERGYGTVKYKPTKGPERTAKMMFLTGTTLEDASAKEPSAADQKAEKDALDKARTAKAPPPAPKFSARAKLVEVALKGENADFFARSLSNRLWHRFLGTGLVSPLDQMHSENRPSHPELLAWLARDTSANGYDIKRLVRGIVMSKAYSRSSRFEASESLPSHKMFAVARLKPMTPLQLATSLKLAAADPASFDKLKPEEFEKRMEQLESSARGLAAQLAQPADNFQIGVGEALLFSNGDRVMKEFLTDAPGTALGRVKQMKEPKEAVEFLVKTAYGRAATEPETTALVAYIEKRKGREPEAYRQVLWALVTAPEFRFSY</sequence>
<evidence type="ECO:0000256" key="2">
    <source>
        <dbReference type="SAM" id="SignalP"/>
    </source>
</evidence>
<keyword evidence="2" id="KW-0732">Signal</keyword>
<evidence type="ECO:0000259" key="4">
    <source>
        <dbReference type="Pfam" id="PF07587"/>
    </source>
</evidence>
<feature type="domain" description="DUF1553" evidence="4">
    <location>
        <begin position="308"/>
        <end position="428"/>
    </location>
</feature>
<name>A0ABS5BUI4_9BACT</name>
<evidence type="ECO:0000313" key="5">
    <source>
        <dbReference type="EMBL" id="MBP3957315.1"/>
    </source>
</evidence>
<dbReference type="InterPro" id="IPR022655">
    <property type="entry name" value="DUF1553"/>
</dbReference>
<dbReference type="PANTHER" id="PTHR35889:SF3">
    <property type="entry name" value="F-BOX DOMAIN-CONTAINING PROTEIN"/>
    <property type="match status" value="1"/>
</dbReference>
<accession>A0ABS5BUI4</accession>
<feature type="region of interest" description="Disordered" evidence="1">
    <location>
        <begin position="272"/>
        <end position="304"/>
    </location>
</feature>
<evidence type="ECO:0000259" key="3">
    <source>
        <dbReference type="Pfam" id="PF07583"/>
    </source>
</evidence>
<evidence type="ECO:0000313" key="6">
    <source>
        <dbReference type="Proteomes" id="UP000676565"/>
    </source>
</evidence>
<dbReference type="InterPro" id="IPR011444">
    <property type="entry name" value="DUF1549"/>
</dbReference>
<feature type="chain" id="PRO_5047094230" evidence="2">
    <location>
        <begin position="21"/>
        <end position="559"/>
    </location>
</feature>
<dbReference type="Proteomes" id="UP000676565">
    <property type="component" value="Unassembled WGS sequence"/>
</dbReference>
<feature type="signal peptide" evidence="2">
    <location>
        <begin position="1"/>
        <end position="20"/>
    </location>
</feature>
<dbReference type="RefSeq" id="WP_210656257.1">
    <property type="nucleotide sequence ID" value="NZ_JAGKQQ010000001.1"/>
</dbReference>
<evidence type="ECO:0000256" key="1">
    <source>
        <dbReference type="SAM" id="MobiDB-lite"/>
    </source>
</evidence>
<dbReference type="Pfam" id="PF07587">
    <property type="entry name" value="PSD1"/>
    <property type="match status" value="1"/>
</dbReference>
<keyword evidence="6" id="KW-1185">Reference proteome</keyword>